<name>B1I838_STRPI</name>
<evidence type="ECO:0000256" key="1">
    <source>
        <dbReference type="SAM" id="MobiDB-lite"/>
    </source>
</evidence>
<feature type="region of interest" description="Disordered" evidence="1">
    <location>
        <begin position="17"/>
        <end position="55"/>
    </location>
</feature>
<dbReference type="EMBL" id="CP000936">
    <property type="protein sequence ID" value="ACA37416.1"/>
    <property type="molecule type" value="Genomic_DNA"/>
</dbReference>
<organism evidence="2 3">
    <name type="scientific">Streptococcus pneumoniae (strain Hungary19A-6)</name>
    <dbReference type="NCBI Taxonomy" id="487214"/>
    <lineage>
        <taxon>Bacteria</taxon>
        <taxon>Bacillati</taxon>
        <taxon>Bacillota</taxon>
        <taxon>Bacilli</taxon>
        <taxon>Lactobacillales</taxon>
        <taxon>Streptococcaceae</taxon>
        <taxon>Streptococcus</taxon>
    </lineage>
</organism>
<accession>B1I838</accession>
<dbReference type="AlphaFoldDB" id="B1I838"/>
<reference evidence="3" key="1">
    <citation type="journal article" date="2010" name="Genome Biol.">
        <title>Structure and dynamics of the pan-genome of Streptococcus pneumoniae and closely related species.</title>
        <authorList>
            <person name="Donati C."/>
            <person name="Hiller N.L."/>
            <person name="Tettelin H."/>
            <person name="Muzzi A."/>
            <person name="Croucher N.J."/>
            <person name="Angiuoli S.V."/>
            <person name="Oggioni M."/>
            <person name="Dunning Hotopp J.C."/>
            <person name="Hu F.Z."/>
            <person name="Riley D.R."/>
            <person name="Covacci A."/>
            <person name="Mitchell T.J."/>
            <person name="Bentley S.D."/>
            <person name="Kilian M."/>
            <person name="Ehrlich G.D."/>
            <person name="Rappuoli R."/>
            <person name="Moxon E.R."/>
            <person name="Masignani V."/>
        </authorList>
    </citation>
    <scope>NUCLEOTIDE SEQUENCE [LARGE SCALE GENOMIC DNA]</scope>
    <source>
        <strain evidence="3">Hungary19A-6</strain>
    </source>
</reference>
<sequence length="81" mass="9563">MGWNFRVVNLLSLHPQTKNPSISRASKHLIQSKIQTKRHRSRGGEKASRESQRSFSTRTWFVVVPVWQIEDSPHKRKQQKQ</sequence>
<dbReference type="KEGG" id="spv:SPH_0239"/>
<proteinExistence type="predicted"/>
<evidence type="ECO:0000313" key="3">
    <source>
        <dbReference type="Proteomes" id="UP000002163"/>
    </source>
</evidence>
<protein>
    <submittedName>
        <fullName evidence="2">Uncharacterized protein</fullName>
    </submittedName>
</protein>
<dbReference type="HOGENOM" id="CLU_195375_0_0_9"/>
<evidence type="ECO:0000313" key="2">
    <source>
        <dbReference type="EMBL" id="ACA37416.1"/>
    </source>
</evidence>
<gene>
    <name evidence="2" type="ordered locus">SPH_0239</name>
</gene>
<dbReference type="Proteomes" id="UP000002163">
    <property type="component" value="Chromosome"/>
</dbReference>
<feature type="compositionally biased region" description="Basic and acidic residues" evidence="1">
    <location>
        <begin position="42"/>
        <end position="52"/>
    </location>
</feature>